<evidence type="ECO:0000313" key="4">
    <source>
        <dbReference type="EMBL" id="CAA9251876.1"/>
    </source>
</evidence>
<keyword evidence="2" id="KW-0804">Transcription</keyword>
<dbReference type="Pfam" id="PF16859">
    <property type="entry name" value="TetR_C_11"/>
    <property type="match status" value="1"/>
</dbReference>
<dbReference type="Gene3D" id="1.10.357.10">
    <property type="entry name" value="Tetracycline Repressor, domain 2"/>
    <property type="match status" value="1"/>
</dbReference>
<evidence type="ECO:0000256" key="2">
    <source>
        <dbReference type="ARBA" id="ARBA00023163"/>
    </source>
</evidence>
<accession>A0A6J4IJ98</accession>
<evidence type="ECO:0000259" key="3">
    <source>
        <dbReference type="Pfam" id="PF16859"/>
    </source>
</evidence>
<evidence type="ECO:0000256" key="1">
    <source>
        <dbReference type="ARBA" id="ARBA00023015"/>
    </source>
</evidence>
<keyword evidence="1" id="KW-0805">Transcription regulation</keyword>
<dbReference type="EMBL" id="CADCTP010000180">
    <property type="protein sequence ID" value="CAA9251876.1"/>
    <property type="molecule type" value="Genomic_DNA"/>
</dbReference>
<dbReference type="AlphaFoldDB" id="A0A6J4IJ98"/>
<feature type="domain" description="Tetracyclin repressor-like C-terminal" evidence="3">
    <location>
        <begin position="74"/>
        <end position="185"/>
    </location>
</feature>
<proteinExistence type="predicted"/>
<dbReference type="SUPFAM" id="SSF48498">
    <property type="entry name" value="Tetracyclin repressor-like, C-terminal domain"/>
    <property type="match status" value="1"/>
</dbReference>
<sequence length="193" mass="19907">MTAPAQAAPDAVADSVRAATLALCKRVPPVPVDVAAIAAAAGVAEDEVTARWPSAELVVLDAVKAEVAPALVFPDTGDFAADLRAQLTAIAGVFADPAIGPRLVMLAAAASRDPLLSRVFQQRVFTPNRMLSTRRFAAAVEAGQLRADLDLDTAVDLAFGPLWFRLLLGTAPVTGEYAAAVADLVLAGLRPNG</sequence>
<organism evidence="4">
    <name type="scientific">uncultured Mycobacteriales bacterium</name>
    <dbReference type="NCBI Taxonomy" id="581187"/>
    <lineage>
        <taxon>Bacteria</taxon>
        <taxon>Bacillati</taxon>
        <taxon>Actinomycetota</taxon>
        <taxon>Actinomycetes</taxon>
        <taxon>Mycobacteriales</taxon>
        <taxon>environmental samples</taxon>
    </lineage>
</organism>
<name>A0A6J4IJ98_9ACTN</name>
<reference evidence="4" key="1">
    <citation type="submission" date="2020-02" db="EMBL/GenBank/DDBJ databases">
        <authorList>
            <person name="Meier V. D."/>
        </authorList>
    </citation>
    <scope>NUCLEOTIDE SEQUENCE</scope>
    <source>
        <strain evidence="4">AVDCRST_MAG41</strain>
    </source>
</reference>
<dbReference type="InterPro" id="IPR011075">
    <property type="entry name" value="TetR_C"/>
</dbReference>
<dbReference type="InterPro" id="IPR036271">
    <property type="entry name" value="Tet_transcr_reg_TetR-rel_C_sf"/>
</dbReference>
<protein>
    <recommendedName>
        <fullName evidence="3">Tetracyclin repressor-like C-terminal domain-containing protein</fullName>
    </recommendedName>
</protein>
<gene>
    <name evidence="4" type="ORF">AVDCRST_MAG41-1940</name>
</gene>